<dbReference type="Proteomes" id="UP001333996">
    <property type="component" value="Unassembled WGS sequence"/>
</dbReference>
<evidence type="ECO:0000256" key="5">
    <source>
        <dbReference type="ARBA" id="ARBA00022989"/>
    </source>
</evidence>
<reference evidence="9" key="1">
    <citation type="submission" date="2024-01" db="EMBL/GenBank/DDBJ databases">
        <title>First draft genome sequence data of TA4-1, the type strain of Gram-positive actinobacterium Streptomyces chiangmaiensis.</title>
        <authorList>
            <person name="Yasawong M."/>
            <person name="Nantapong N."/>
        </authorList>
    </citation>
    <scope>NUCLEOTIDE SEQUENCE</scope>
    <source>
        <strain evidence="9">TA4-1</strain>
    </source>
</reference>
<keyword evidence="10" id="KW-1185">Reference proteome</keyword>
<sequence length="124" mass="13210">MFNDIGPLEVVTLALLAAILVGPDKLPKMVSDTARALRKVRQISQSAQASIRDELPPELKDLNLEDLNPKTLVTRHLLNDASLSFDKLAADLDLEGEASRSPAAKASAQSAGPGSIDTTGDHRN</sequence>
<keyword evidence="2" id="KW-0813">Transport</keyword>
<feature type="region of interest" description="Disordered" evidence="8">
    <location>
        <begin position="96"/>
        <end position="124"/>
    </location>
</feature>
<evidence type="ECO:0000256" key="1">
    <source>
        <dbReference type="ARBA" id="ARBA00004167"/>
    </source>
</evidence>
<name>A0ABU7FT50_9ACTN</name>
<dbReference type="RefSeq" id="WP_329511632.1">
    <property type="nucleotide sequence ID" value="NZ_BAAAYZ010000105.1"/>
</dbReference>
<feature type="compositionally biased region" description="Polar residues" evidence="8">
    <location>
        <begin position="107"/>
        <end position="118"/>
    </location>
</feature>
<comment type="subcellular location">
    <subcellularLocation>
        <location evidence="1">Membrane</location>
        <topology evidence="1">Single-pass membrane protein</topology>
    </subcellularLocation>
</comment>
<evidence type="ECO:0000256" key="8">
    <source>
        <dbReference type="SAM" id="MobiDB-lite"/>
    </source>
</evidence>
<evidence type="ECO:0000313" key="9">
    <source>
        <dbReference type="EMBL" id="MED7827249.1"/>
    </source>
</evidence>
<keyword evidence="3" id="KW-0812">Transmembrane</keyword>
<keyword evidence="5" id="KW-1133">Transmembrane helix</keyword>
<gene>
    <name evidence="9" type="ORF">VXC91_36395</name>
</gene>
<protein>
    <submittedName>
        <fullName evidence="9">Sec-independent protein translocase subunit TatB</fullName>
    </submittedName>
</protein>
<comment type="caution">
    <text evidence="9">The sequence shown here is derived from an EMBL/GenBank/DDBJ whole genome shotgun (WGS) entry which is preliminary data.</text>
</comment>
<keyword evidence="6" id="KW-0811">Translocation</keyword>
<dbReference type="Gene3D" id="1.20.5.3310">
    <property type="match status" value="1"/>
</dbReference>
<evidence type="ECO:0000256" key="4">
    <source>
        <dbReference type="ARBA" id="ARBA00022927"/>
    </source>
</evidence>
<keyword evidence="7" id="KW-0472">Membrane</keyword>
<dbReference type="EMBL" id="JAYWVC010000216">
    <property type="protein sequence ID" value="MED7827249.1"/>
    <property type="molecule type" value="Genomic_DNA"/>
</dbReference>
<evidence type="ECO:0000256" key="3">
    <source>
        <dbReference type="ARBA" id="ARBA00022692"/>
    </source>
</evidence>
<accession>A0ABU7FT50</accession>
<organism evidence="9 10">
    <name type="scientific">Streptomyces chiangmaiensis</name>
    <dbReference type="NCBI Taxonomy" id="766497"/>
    <lineage>
        <taxon>Bacteria</taxon>
        <taxon>Bacillati</taxon>
        <taxon>Actinomycetota</taxon>
        <taxon>Actinomycetes</taxon>
        <taxon>Kitasatosporales</taxon>
        <taxon>Streptomycetaceae</taxon>
        <taxon>Streptomyces</taxon>
    </lineage>
</organism>
<evidence type="ECO:0000313" key="10">
    <source>
        <dbReference type="Proteomes" id="UP001333996"/>
    </source>
</evidence>
<evidence type="ECO:0000256" key="6">
    <source>
        <dbReference type="ARBA" id="ARBA00023010"/>
    </source>
</evidence>
<evidence type="ECO:0000256" key="7">
    <source>
        <dbReference type="ARBA" id="ARBA00023136"/>
    </source>
</evidence>
<dbReference type="PRINTS" id="PR01506">
    <property type="entry name" value="TATBPROTEIN"/>
</dbReference>
<dbReference type="Pfam" id="PF02416">
    <property type="entry name" value="TatA_B_E"/>
    <property type="match status" value="1"/>
</dbReference>
<proteinExistence type="predicted"/>
<keyword evidence="4" id="KW-0653">Protein transport</keyword>
<dbReference type="InterPro" id="IPR003369">
    <property type="entry name" value="TatA/B/E"/>
</dbReference>
<evidence type="ECO:0000256" key="2">
    <source>
        <dbReference type="ARBA" id="ARBA00022448"/>
    </source>
</evidence>